<keyword evidence="5" id="KW-0804">Transcription</keyword>
<dbReference type="SUPFAM" id="SSF100950">
    <property type="entry name" value="NagB/RpiA/CoA transferase-like"/>
    <property type="match status" value="1"/>
</dbReference>
<dbReference type="InterPro" id="IPR036390">
    <property type="entry name" value="WH_DNA-bd_sf"/>
</dbReference>
<dbReference type="RefSeq" id="WP_057873304.1">
    <property type="nucleotide sequence ID" value="NZ_AYYI01000016.1"/>
</dbReference>
<keyword evidence="2" id="KW-0678">Repressor</keyword>
<dbReference type="GO" id="GO:0003700">
    <property type="term" value="F:DNA-binding transcription factor activity"/>
    <property type="evidence" value="ECO:0007669"/>
    <property type="project" value="InterPro"/>
</dbReference>
<dbReference type="STRING" id="1423796.FC24_GL000429"/>
<comment type="function">
    <text evidence="6">Repressor of the lactose catabolism operon. Galactose-6-phosphate is the inducer.</text>
</comment>
<feature type="domain" description="HTH deoR-type" evidence="7">
    <location>
        <begin position="3"/>
        <end position="58"/>
    </location>
</feature>
<dbReference type="InterPro" id="IPR050313">
    <property type="entry name" value="Carb_Metab_HTH_regulators"/>
</dbReference>
<evidence type="ECO:0000256" key="1">
    <source>
        <dbReference type="ARBA" id="ARBA00021390"/>
    </source>
</evidence>
<dbReference type="InterPro" id="IPR018356">
    <property type="entry name" value="Tscrpt_reg_HTH_DeoR_CS"/>
</dbReference>
<dbReference type="PANTHER" id="PTHR30363">
    <property type="entry name" value="HTH-TYPE TRANSCRIPTIONAL REGULATOR SRLR-RELATED"/>
    <property type="match status" value="1"/>
</dbReference>
<dbReference type="PRINTS" id="PR00037">
    <property type="entry name" value="HTHLACR"/>
</dbReference>
<reference evidence="8 9" key="1">
    <citation type="journal article" date="2015" name="Genome Announc.">
        <title>Expanding the biotechnology potential of lactobacilli through comparative genomics of 213 strains and associated genera.</title>
        <authorList>
            <person name="Sun Z."/>
            <person name="Harris H.M."/>
            <person name="McCann A."/>
            <person name="Guo C."/>
            <person name="Argimon S."/>
            <person name="Zhang W."/>
            <person name="Yang X."/>
            <person name="Jeffery I.B."/>
            <person name="Cooney J.C."/>
            <person name="Kagawa T.F."/>
            <person name="Liu W."/>
            <person name="Song Y."/>
            <person name="Salvetti E."/>
            <person name="Wrobel A."/>
            <person name="Rasinkangas P."/>
            <person name="Parkhill J."/>
            <person name="Rea M.C."/>
            <person name="O'Sullivan O."/>
            <person name="Ritari J."/>
            <person name="Douillard F.P."/>
            <person name="Paul Ross R."/>
            <person name="Yang R."/>
            <person name="Briner A.E."/>
            <person name="Felis G.E."/>
            <person name="de Vos W.M."/>
            <person name="Barrangou R."/>
            <person name="Klaenhammer T.R."/>
            <person name="Caufield P.W."/>
            <person name="Cui Y."/>
            <person name="Zhang H."/>
            <person name="O'Toole P.W."/>
        </authorList>
    </citation>
    <scope>NUCLEOTIDE SEQUENCE [LARGE SCALE GENOMIC DNA]</scope>
    <source>
        <strain evidence="8 9">DSM 20253</strain>
    </source>
</reference>
<dbReference type="GO" id="GO:0003677">
    <property type="term" value="F:DNA binding"/>
    <property type="evidence" value="ECO:0007669"/>
    <property type="project" value="UniProtKB-KW"/>
</dbReference>
<dbReference type="InterPro" id="IPR037171">
    <property type="entry name" value="NagB/RpiA_transferase-like"/>
</dbReference>
<dbReference type="PROSITE" id="PS51000">
    <property type="entry name" value="HTH_DEOR_2"/>
    <property type="match status" value="1"/>
</dbReference>
<organism evidence="8 9">
    <name type="scientific">Loigolactobacillus rennini DSM 20253</name>
    <dbReference type="NCBI Taxonomy" id="1423796"/>
    <lineage>
        <taxon>Bacteria</taxon>
        <taxon>Bacillati</taxon>
        <taxon>Bacillota</taxon>
        <taxon>Bacilli</taxon>
        <taxon>Lactobacillales</taxon>
        <taxon>Lactobacillaceae</taxon>
        <taxon>Loigolactobacillus</taxon>
    </lineage>
</organism>
<keyword evidence="4" id="KW-0238">DNA-binding</keyword>
<dbReference type="Gene3D" id="1.10.10.10">
    <property type="entry name" value="Winged helix-like DNA-binding domain superfamily/Winged helix DNA-binding domain"/>
    <property type="match status" value="1"/>
</dbReference>
<dbReference type="InterPro" id="IPR036388">
    <property type="entry name" value="WH-like_DNA-bd_sf"/>
</dbReference>
<evidence type="ECO:0000313" key="9">
    <source>
        <dbReference type="Proteomes" id="UP000051638"/>
    </source>
</evidence>
<dbReference type="Pfam" id="PF08220">
    <property type="entry name" value="HTH_DeoR"/>
    <property type="match status" value="1"/>
</dbReference>
<evidence type="ECO:0000256" key="2">
    <source>
        <dbReference type="ARBA" id="ARBA00022491"/>
    </source>
</evidence>
<dbReference type="InterPro" id="IPR014036">
    <property type="entry name" value="DeoR-like_C"/>
</dbReference>
<proteinExistence type="predicted"/>
<evidence type="ECO:0000256" key="3">
    <source>
        <dbReference type="ARBA" id="ARBA00023015"/>
    </source>
</evidence>
<dbReference type="InterPro" id="IPR001034">
    <property type="entry name" value="DeoR_HTH"/>
</dbReference>
<dbReference type="Proteomes" id="UP000051638">
    <property type="component" value="Unassembled WGS sequence"/>
</dbReference>
<dbReference type="SMART" id="SM01134">
    <property type="entry name" value="DeoRC"/>
    <property type="match status" value="1"/>
</dbReference>
<accession>A0A0R2DH43</accession>
<dbReference type="SMART" id="SM00420">
    <property type="entry name" value="HTH_DEOR"/>
    <property type="match status" value="1"/>
</dbReference>
<name>A0A0R2DH43_9LACO</name>
<comment type="caution">
    <text evidence="8">The sequence shown here is derived from an EMBL/GenBank/DDBJ whole genome shotgun (WGS) entry which is preliminary data.</text>
</comment>
<evidence type="ECO:0000256" key="4">
    <source>
        <dbReference type="ARBA" id="ARBA00023125"/>
    </source>
</evidence>
<evidence type="ECO:0000259" key="7">
    <source>
        <dbReference type="PROSITE" id="PS51000"/>
    </source>
</evidence>
<evidence type="ECO:0000256" key="5">
    <source>
        <dbReference type="ARBA" id="ARBA00023163"/>
    </source>
</evidence>
<protein>
    <recommendedName>
        <fullName evidence="1">Lactose phosphotransferase system repressor</fullName>
    </recommendedName>
</protein>
<evidence type="ECO:0000313" key="8">
    <source>
        <dbReference type="EMBL" id="KRM99315.1"/>
    </source>
</evidence>
<keyword evidence="3" id="KW-0805">Transcription regulation</keyword>
<dbReference type="PROSITE" id="PS00894">
    <property type="entry name" value="HTH_DEOR_1"/>
    <property type="match status" value="1"/>
</dbReference>
<dbReference type="PANTHER" id="PTHR30363:SF4">
    <property type="entry name" value="GLYCEROL-3-PHOSPHATE REGULON REPRESSOR"/>
    <property type="match status" value="1"/>
</dbReference>
<evidence type="ECO:0000256" key="6">
    <source>
        <dbReference type="ARBA" id="ARBA00024937"/>
    </source>
</evidence>
<dbReference type="SUPFAM" id="SSF46785">
    <property type="entry name" value="Winged helix' DNA-binding domain"/>
    <property type="match status" value="1"/>
</dbReference>
<gene>
    <name evidence="8" type="ORF">FC24_GL000429</name>
</gene>
<dbReference type="PATRIC" id="fig|1423796.3.peg.441"/>
<dbReference type="AlphaFoldDB" id="A0A0R2DH43"/>
<keyword evidence="9" id="KW-1185">Reference proteome</keyword>
<dbReference type="EMBL" id="AYYI01000016">
    <property type="protein sequence ID" value="KRM99315.1"/>
    <property type="molecule type" value="Genomic_DNA"/>
</dbReference>
<sequence>MLKTERWAFILKTVNRNGTVSLRDLEQQLHVSRMTLRRDVNEMAEKGQLIRIRGGAQSVHQQGHELARRSKTTLNLPAKRAIAKVAVNRIQPNATIYIGPGTTLERMSEFFVTRNVRIVTSSLPVFNAFRHLKVRDLVMVGGFYREMSDTFIGSIANEMIQKLNFQASFISLNGLADERLMTANSAEGELQRLALEHAQQRIVLADASKFERNDFYTFYALARIDELITDSNLSPELQKKYQQLTALTVAPPLT</sequence>
<dbReference type="Pfam" id="PF00455">
    <property type="entry name" value="DeoRC"/>
    <property type="match status" value="1"/>
</dbReference>